<evidence type="ECO:0000256" key="5">
    <source>
        <dbReference type="SAM" id="MobiDB-lite"/>
    </source>
</evidence>
<evidence type="ECO:0000256" key="1">
    <source>
        <dbReference type="ARBA" id="ARBA00022723"/>
    </source>
</evidence>
<keyword evidence="2 4" id="KW-0863">Zinc-finger</keyword>
<dbReference type="SUPFAM" id="SSF57903">
    <property type="entry name" value="FYVE/PHD zinc finger"/>
    <property type="match status" value="1"/>
</dbReference>
<keyword evidence="3" id="KW-0862">Zinc</keyword>
<dbReference type="SMART" id="SM00249">
    <property type="entry name" value="PHD"/>
    <property type="match status" value="1"/>
</dbReference>
<keyword evidence="1" id="KW-0479">Metal-binding</keyword>
<dbReference type="Gene3D" id="3.30.40.10">
    <property type="entry name" value="Zinc/RING finger domain, C3HC4 (zinc finger)"/>
    <property type="match status" value="1"/>
</dbReference>
<dbReference type="InterPro" id="IPR011124">
    <property type="entry name" value="Znf_CW"/>
</dbReference>
<dbReference type="InterPro" id="IPR019787">
    <property type="entry name" value="Znf_PHD-finger"/>
</dbReference>
<evidence type="ECO:0000256" key="2">
    <source>
        <dbReference type="ARBA" id="ARBA00022771"/>
    </source>
</evidence>
<dbReference type="InterPro" id="IPR019786">
    <property type="entry name" value="Zinc_finger_PHD-type_CS"/>
</dbReference>
<dbReference type="Pfam" id="PF00628">
    <property type="entry name" value="PHD"/>
    <property type="match status" value="1"/>
</dbReference>
<evidence type="ECO:0000259" key="6">
    <source>
        <dbReference type="PROSITE" id="PS50016"/>
    </source>
</evidence>
<dbReference type="PANTHER" id="PTHR46510">
    <property type="entry name" value="BROMODOMAIN ADJACENT TO ZINC FINGER DOMAIN PROTEIN 1A"/>
    <property type="match status" value="1"/>
</dbReference>
<evidence type="ECO:0000259" key="7">
    <source>
        <dbReference type="PROSITE" id="PS51050"/>
    </source>
</evidence>
<feature type="region of interest" description="Disordered" evidence="5">
    <location>
        <begin position="477"/>
        <end position="525"/>
    </location>
</feature>
<name>A0ABQ7CVW4_BRACR</name>
<evidence type="ECO:0000256" key="4">
    <source>
        <dbReference type="PROSITE-ProRule" id="PRU00146"/>
    </source>
</evidence>
<dbReference type="Gene3D" id="3.30.40.100">
    <property type="match status" value="1"/>
</dbReference>
<feature type="domain" description="CW-type" evidence="7">
    <location>
        <begin position="654"/>
        <end position="712"/>
    </location>
</feature>
<dbReference type="InterPro" id="IPR047171">
    <property type="entry name" value="BAZ1A"/>
</dbReference>
<accession>A0ABQ7CVW4</accession>
<sequence>MPGSFIYVASAAGSYSKYIQQRSLTLTSSNEEVVSNTSICRPRCAACNSRRKLPFVLKVSNDGVVVYICVRRAMKSMLSLESNFEPKIVNVRKASVFSLSANGATTSDIMDLRSGGTHKEVDQQSHRCLDKGCAFRYFANMLVESLFSSSLETSLLNTSEYQDPFPANDWMSSLAETYHMIHKLPEHSQVSFLDAVPDAMDLNESEEHPKLQVSCPEQNVMHKVPEKVLTSLVYSRRKRSVVPEEHNLGKCKKQDDSFDDSIVPVYNPGESTKRKNRFNNCLVYSRKKKRGETIRRADGIDDAVVSGHNCGETKRRDNQLDLCLMYSRRKKGGVKSNSCGGDQADSFESSQREQIVKADGGFTGSNPGEVKNSGHRHLYSQSNPLVKSNGSFAECHTWGTKRTGDTSDGLLMYSRRKLRGKSIGAHIDGFLVYRRKKTKANSISHAEQACRSLELRSVGARVNGFLVYTRKKPKLNSISRGKQLSSSDGTNDSCSSQSSSQLASGSSKNGENEATDCDSSDTDGSISPFRQCKRCDKAGIVEKMLICDECEEAYHPRCCRVRVKEAAEMDDWVCRSCLKKKPSKTKIKGRSRERKWRVRGPFVIRIRVGKEFQADVPDWSGPIMSDTSFLGAPLVIDESEYMHDLKVVKNGKKPQSAENWLQCREEDRNGDICGKWRRAPRSEVQTNKWECFCSVFWDPLHADCAVPQELETDEIMQQLKYINMLRPRSDAKTRKIGPKGRSGSQK</sequence>
<gene>
    <name evidence="8" type="ORF">DY000_02012105</name>
</gene>
<protein>
    <recommendedName>
        <fullName evidence="10">PHD-type domain-containing protein</fullName>
    </recommendedName>
</protein>
<dbReference type="Proteomes" id="UP000266723">
    <property type="component" value="Unassembled WGS sequence"/>
</dbReference>
<dbReference type="InterPro" id="IPR054483">
    <property type="entry name" value="DC1-like_CT"/>
</dbReference>
<evidence type="ECO:0000256" key="3">
    <source>
        <dbReference type="ARBA" id="ARBA00022833"/>
    </source>
</evidence>
<organism evidence="8 9">
    <name type="scientific">Brassica cretica</name>
    <name type="common">Mustard</name>
    <dbReference type="NCBI Taxonomy" id="69181"/>
    <lineage>
        <taxon>Eukaryota</taxon>
        <taxon>Viridiplantae</taxon>
        <taxon>Streptophyta</taxon>
        <taxon>Embryophyta</taxon>
        <taxon>Tracheophyta</taxon>
        <taxon>Spermatophyta</taxon>
        <taxon>Magnoliopsida</taxon>
        <taxon>eudicotyledons</taxon>
        <taxon>Gunneridae</taxon>
        <taxon>Pentapetalae</taxon>
        <taxon>rosids</taxon>
        <taxon>malvids</taxon>
        <taxon>Brassicales</taxon>
        <taxon>Brassicaceae</taxon>
        <taxon>Brassiceae</taxon>
        <taxon>Brassica</taxon>
    </lineage>
</organism>
<keyword evidence="9" id="KW-1185">Reference proteome</keyword>
<feature type="compositionally biased region" description="Low complexity" evidence="5">
    <location>
        <begin position="484"/>
        <end position="507"/>
    </location>
</feature>
<feature type="domain" description="PHD-type" evidence="6">
    <location>
        <begin position="529"/>
        <end position="580"/>
    </location>
</feature>
<evidence type="ECO:0000313" key="8">
    <source>
        <dbReference type="EMBL" id="KAF3564037.1"/>
    </source>
</evidence>
<dbReference type="PROSITE" id="PS50016">
    <property type="entry name" value="ZF_PHD_2"/>
    <property type="match status" value="1"/>
</dbReference>
<dbReference type="PROSITE" id="PS01359">
    <property type="entry name" value="ZF_PHD_1"/>
    <property type="match status" value="1"/>
</dbReference>
<dbReference type="InterPro" id="IPR001965">
    <property type="entry name" value="Znf_PHD"/>
</dbReference>
<comment type="caution">
    <text evidence="8">The sequence shown here is derived from an EMBL/GenBank/DDBJ whole genome shotgun (WGS) entry which is preliminary data.</text>
</comment>
<dbReference type="PROSITE" id="PS51050">
    <property type="entry name" value="ZF_CW"/>
    <property type="match status" value="1"/>
</dbReference>
<proteinExistence type="predicted"/>
<dbReference type="Pfam" id="PF22926">
    <property type="entry name" value="C1-like_CT"/>
    <property type="match status" value="1"/>
</dbReference>
<evidence type="ECO:0000313" key="9">
    <source>
        <dbReference type="Proteomes" id="UP000266723"/>
    </source>
</evidence>
<dbReference type="PANTHER" id="PTHR46510:SF1">
    <property type="entry name" value="BROMODOMAIN ADJACENT TO ZINC FINGER DOMAIN PROTEIN 1A"/>
    <property type="match status" value="1"/>
</dbReference>
<dbReference type="InterPro" id="IPR013083">
    <property type="entry name" value="Znf_RING/FYVE/PHD"/>
</dbReference>
<dbReference type="InterPro" id="IPR011011">
    <property type="entry name" value="Znf_FYVE_PHD"/>
</dbReference>
<evidence type="ECO:0008006" key="10">
    <source>
        <dbReference type="Google" id="ProtNLM"/>
    </source>
</evidence>
<reference evidence="8 9" key="1">
    <citation type="journal article" date="2020" name="BMC Genomics">
        <title>Intraspecific diversification of the crop wild relative Brassica cretica Lam. using demographic model selection.</title>
        <authorList>
            <person name="Kioukis A."/>
            <person name="Michalopoulou V.A."/>
            <person name="Briers L."/>
            <person name="Pirintsos S."/>
            <person name="Studholme D.J."/>
            <person name="Pavlidis P."/>
            <person name="Sarris P.F."/>
        </authorList>
    </citation>
    <scope>NUCLEOTIDE SEQUENCE [LARGE SCALE GENOMIC DNA]</scope>
    <source>
        <strain evidence="9">cv. PFS-1207/04</strain>
    </source>
</reference>
<dbReference type="EMBL" id="QGKV02000759">
    <property type="protein sequence ID" value="KAF3564037.1"/>
    <property type="molecule type" value="Genomic_DNA"/>
</dbReference>